<dbReference type="AlphaFoldDB" id="A0A9D4CMB8"/>
<keyword evidence="3" id="KW-1185">Reference proteome</keyword>
<proteinExistence type="predicted"/>
<dbReference type="Gene3D" id="3.30.160.60">
    <property type="entry name" value="Classic Zinc Finger"/>
    <property type="match status" value="1"/>
</dbReference>
<reference evidence="2" key="1">
    <citation type="journal article" date="2019" name="bioRxiv">
        <title>The Genome of the Zebra Mussel, Dreissena polymorpha: A Resource for Invasive Species Research.</title>
        <authorList>
            <person name="McCartney M.A."/>
            <person name="Auch B."/>
            <person name="Kono T."/>
            <person name="Mallez S."/>
            <person name="Zhang Y."/>
            <person name="Obille A."/>
            <person name="Becker A."/>
            <person name="Abrahante J.E."/>
            <person name="Garbe J."/>
            <person name="Badalamenti J.P."/>
            <person name="Herman A."/>
            <person name="Mangelson H."/>
            <person name="Liachko I."/>
            <person name="Sullivan S."/>
            <person name="Sone E.D."/>
            <person name="Koren S."/>
            <person name="Silverstein K.A.T."/>
            <person name="Beckman K.B."/>
            <person name="Gohl D.M."/>
        </authorList>
    </citation>
    <scope>NUCLEOTIDE SEQUENCE</scope>
    <source>
        <strain evidence="2">Duluth1</strain>
        <tissue evidence="2">Whole animal</tissue>
    </source>
</reference>
<comment type="caution">
    <text evidence="2">The sequence shown here is derived from an EMBL/GenBank/DDBJ whole genome shotgun (WGS) entry which is preliminary data.</text>
</comment>
<reference evidence="2" key="2">
    <citation type="submission" date="2020-11" db="EMBL/GenBank/DDBJ databases">
        <authorList>
            <person name="McCartney M.A."/>
            <person name="Auch B."/>
            <person name="Kono T."/>
            <person name="Mallez S."/>
            <person name="Becker A."/>
            <person name="Gohl D.M."/>
            <person name="Silverstein K.A.T."/>
            <person name="Koren S."/>
            <person name="Bechman K.B."/>
            <person name="Herman A."/>
            <person name="Abrahante J.E."/>
            <person name="Garbe J."/>
        </authorList>
    </citation>
    <scope>NUCLEOTIDE SEQUENCE</scope>
    <source>
        <strain evidence="2">Duluth1</strain>
        <tissue evidence="2">Whole animal</tissue>
    </source>
</reference>
<dbReference type="EMBL" id="JAIWYP010000012">
    <property type="protein sequence ID" value="KAH3726860.1"/>
    <property type="molecule type" value="Genomic_DNA"/>
</dbReference>
<gene>
    <name evidence="2" type="ORF">DPMN_052732</name>
</gene>
<sequence length="372" mass="42067">METAKKPRVQYRCKKCQKTDRKGRLVGHFFKYHVTFDQVPYTCSLCSFRCQTQQHLLDHVTKYAPHVKEAKMRGVTDLRRYLNKSDNPYIVSELDIERLGDPVSEPHADEAEEGWFDVPEENPILPDWLTPTQAPKLQSPVIAAPTGLNMFRHQPYVPNHLPLPLQDISNGWFIQNHISNEVPVYRPTPKAAGQAQLFQPAKTPNSTAGAKFVKSVVTPGTPIQDEIVLQLDDTSSLDFLDEEPLELLAQKVCSGSTTAKGVDPDVQPTPAKQVRQSASPTRSLPKVPEERVETAVPTSLILGNIQKLTSDMAAGVERIVTEMSRHTRLLERQNDLLHRVTTAVLQVRDDMDRLRRRENRSSVKSVYKNIRK</sequence>
<evidence type="ECO:0000313" key="3">
    <source>
        <dbReference type="Proteomes" id="UP000828390"/>
    </source>
</evidence>
<organism evidence="2 3">
    <name type="scientific">Dreissena polymorpha</name>
    <name type="common">Zebra mussel</name>
    <name type="synonym">Mytilus polymorpha</name>
    <dbReference type="NCBI Taxonomy" id="45954"/>
    <lineage>
        <taxon>Eukaryota</taxon>
        <taxon>Metazoa</taxon>
        <taxon>Spiralia</taxon>
        <taxon>Lophotrochozoa</taxon>
        <taxon>Mollusca</taxon>
        <taxon>Bivalvia</taxon>
        <taxon>Autobranchia</taxon>
        <taxon>Heteroconchia</taxon>
        <taxon>Euheterodonta</taxon>
        <taxon>Imparidentia</taxon>
        <taxon>Neoheterodontei</taxon>
        <taxon>Myida</taxon>
        <taxon>Dreissenoidea</taxon>
        <taxon>Dreissenidae</taxon>
        <taxon>Dreissena</taxon>
    </lineage>
</organism>
<evidence type="ECO:0000256" key="1">
    <source>
        <dbReference type="SAM" id="MobiDB-lite"/>
    </source>
</evidence>
<feature type="region of interest" description="Disordered" evidence="1">
    <location>
        <begin position="256"/>
        <end position="291"/>
    </location>
</feature>
<protein>
    <submittedName>
        <fullName evidence="2">Uncharacterized protein</fullName>
    </submittedName>
</protein>
<evidence type="ECO:0000313" key="2">
    <source>
        <dbReference type="EMBL" id="KAH3726860.1"/>
    </source>
</evidence>
<accession>A0A9D4CMB8</accession>
<name>A0A9D4CMB8_DREPO</name>
<dbReference type="Proteomes" id="UP000828390">
    <property type="component" value="Unassembled WGS sequence"/>
</dbReference>